<accession>A0A382XLK1</accession>
<reference evidence="1" key="1">
    <citation type="submission" date="2018-05" db="EMBL/GenBank/DDBJ databases">
        <authorList>
            <person name="Lanie J.A."/>
            <person name="Ng W.-L."/>
            <person name="Kazmierczak K.M."/>
            <person name="Andrzejewski T.M."/>
            <person name="Davidsen T.M."/>
            <person name="Wayne K.J."/>
            <person name="Tettelin H."/>
            <person name="Glass J.I."/>
            <person name="Rusch D."/>
            <person name="Podicherti R."/>
            <person name="Tsui H.-C.T."/>
            <person name="Winkler M.E."/>
        </authorList>
    </citation>
    <scope>NUCLEOTIDE SEQUENCE</scope>
</reference>
<name>A0A382XLK1_9ZZZZ</name>
<evidence type="ECO:0000313" key="1">
    <source>
        <dbReference type="EMBL" id="SVD71178.1"/>
    </source>
</evidence>
<protein>
    <submittedName>
        <fullName evidence="1">Uncharacterized protein</fullName>
    </submittedName>
</protein>
<dbReference type="AlphaFoldDB" id="A0A382XLK1"/>
<organism evidence="1">
    <name type="scientific">marine metagenome</name>
    <dbReference type="NCBI Taxonomy" id="408172"/>
    <lineage>
        <taxon>unclassified sequences</taxon>
        <taxon>metagenomes</taxon>
        <taxon>ecological metagenomes</taxon>
    </lineage>
</organism>
<proteinExistence type="predicted"/>
<sequence>MKIHEIQEKIIPINSNNAESEVDNSFTRHRVRAYRIYVSLAKMSDISPYTRVIADCLDSLEEDSSETQNGDQAVAHRLINMLQGRMLEHLKTRVSSHYGLKPDALSEEFSLALIEVFSEIFGVFRKRVEEEPWLIFHIARRIVEVETSACENPQKRINQFYLSVFCKYFALQNLEIIISKLQTDSRIQSTILNARSLEEQQVPPPS</sequence>
<dbReference type="EMBL" id="UINC01168240">
    <property type="protein sequence ID" value="SVD71178.1"/>
    <property type="molecule type" value="Genomic_DNA"/>
</dbReference>
<gene>
    <name evidence="1" type="ORF">METZ01_LOCUS424032</name>
</gene>